<gene>
    <name evidence="2" type="ORF">ACFQZX_00270</name>
</gene>
<dbReference type="Pfam" id="PF04471">
    <property type="entry name" value="Mrr_cat"/>
    <property type="match status" value="1"/>
</dbReference>
<dbReference type="Proteomes" id="UP001597010">
    <property type="component" value="Unassembled WGS sequence"/>
</dbReference>
<proteinExistence type="predicted"/>
<dbReference type="GO" id="GO:0004519">
    <property type="term" value="F:endonuclease activity"/>
    <property type="evidence" value="ECO:0007669"/>
    <property type="project" value="UniProtKB-KW"/>
</dbReference>
<evidence type="ECO:0000313" key="2">
    <source>
        <dbReference type="EMBL" id="MFD0792025.1"/>
    </source>
</evidence>
<sequence>MNNRPTQTTNRFHFSDLDPLRFEDIAYELLYVNYQWLELTHLGRSGSDGGIDIRGTQIIDGKSELWLIQCKRYQKLSKNDLTVMVDKLLQSGEHPDKIVLIISCDISAAKYNAVNNYCSELGIPQLIIWTATMLESLLYAHPRIKAKAFGEDFEKEETKKNADRIKRGLKMEKRILKELINHKFIKNRANWDTIMKNPSTRFISDEFYIRDVNDKTYPNLVEKEKGKISPWFRSFIYDTYHQGLEFWLSPSIGTDIIMNKEGLWEAIWNSNDPRLKDPQYKVIPVKAIGRIPYHGIVDFSADGDNLNPCPHLYCLFDQEDGMPYEEIYYRYYGGEKNGFIDWEVERSKRTEFPK</sequence>
<evidence type="ECO:0000259" key="1">
    <source>
        <dbReference type="Pfam" id="PF04471"/>
    </source>
</evidence>
<evidence type="ECO:0000313" key="3">
    <source>
        <dbReference type="Proteomes" id="UP001597010"/>
    </source>
</evidence>
<comment type="caution">
    <text evidence="2">The sequence shown here is derived from an EMBL/GenBank/DDBJ whole genome shotgun (WGS) entry which is preliminary data.</text>
</comment>
<accession>A0ABW3AM30</accession>
<dbReference type="EC" id="3.1.21.-" evidence="2"/>
<dbReference type="EMBL" id="JBHTHZ010000001">
    <property type="protein sequence ID" value="MFD0792025.1"/>
    <property type="molecule type" value="Genomic_DNA"/>
</dbReference>
<dbReference type="RefSeq" id="WP_377110737.1">
    <property type="nucleotide sequence ID" value="NZ_JBHTHZ010000001.1"/>
</dbReference>
<dbReference type="InterPro" id="IPR007560">
    <property type="entry name" value="Restrct_endonuc_IV_Mrr"/>
</dbReference>
<feature type="domain" description="Restriction endonuclease type IV Mrr" evidence="1">
    <location>
        <begin position="16"/>
        <end position="76"/>
    </location>
</feature>
<reference evidence="3" key="1">
    <citation type="journal article" date="2019" name="Int. J. Syst. Evol. Microbiol.">
        <title>The Global Catalogue of Microorganisms (GCM) 10K type strain sequencing project: providing services to taxonomists for standard genome sequencing and annotation.</title>
        <authorList>
            <consortium name="The Broad Institute Genomics Platform"/>
            <consortium name="The Broad Institute Genome Sequencing Center for Infectious Disease"/>
            <person name="Wu L."/>
            <person name="Ma J."/>
        </authorList>
    </citation>
    <scope>NUCLEOTIDE SEQUENCE [LARGE SCALE GENOMIC DNA]</scope>
    <source>
        <strain evidence="3">CCUG 61484</strain>
    </source>
</reference>
<dbReference type="Gene3D" id="3.40.1350.10">
    <property type="match status" value="1"/>
</dbReference>
<dbReference type="GO" id="GO:0016787">
    <property type="term" value="F:hydrolase activity"/>
    <property type="evidence" value="ECO:0007669"/>
    <property type="project" value="UniProtKB-KW"/>
</dbReference>
<keyword evidence="2" id="KW-0540">Nuclease</keyword>
<dbReference type="InterPro" id="IPR011856">
    <property type="entry name" value="tRNA_endonuc-like_dom_sf"/>
</dbReference>
<keyword evidence="3" id="KW-1185">Reference proteome</keyword>
<keyword evidence="2" id="KW-0378">Hydrolase</keyword>
<protein>
    <submittedName>
        <fullName evidence="2">Restriction endonuclease</fullName>
        <ecNumber evidence="2">3.1.21.-</ecNumber>
    </submittedName>
</protein>
<organism evidence="2 3">
    <name type="scientific">Mucilaginibacter litoreus</name>
    <dbReference type="NCBI Taxonomy" id="1048221"/>
    <lineage>
        <taxon>Bacteria</taxon>
        <taxon>Pseudomonadati</taxon>
        <taxon>Bacteroidota</taxon>
        <taxon>Sphingobacteriia</taxon>
        <taxon>Sphingobacteriales</taxon>
        <taxon>Sphingobacteriaceae</taxon>
        <taxon>Mucilaginibacter</taxon>
    </lineage>
</organism>
<name>A0ABW3AM30_9SPHI</name>
<keyword evidence="2" id="KW-0255">Endonuclease</keyword>